<dbReference type="PANTHER" id="PTHR44591">
    <property type="entry name" value="STRESS RESPONSE REGULATOR PROTEIN 1"/>
    <property type="match status" value="1"/>
</dbReference>
<keyword evidence="5" id="KW-1185">Reference proteome</keyword>
<dbReference type="AlphaFoldDB" id="A0A5A8F6K2"/>
<dbReference type="InterPro" id="IPR001789">
    <property type="entry name" value="Sig_transdc_resp-reg_receiver"/>
</dbReference>
<reference evidence="4 5" key="1">
    <citation type="submission" date="2019-06" db="EMBL/GenBank/DDBJ databases">
        <title>Genomic insights into carbon and energy metabolism of Deferribacter autotrophicus revealed new metabolic traits in the phylum Deferribacteres.</title>
        <authorList>
            <person name="Slobodkin A.I."/>
            <person name="Slobodkina G.B."/>
            <person name="Allioux M."/>
            <person name="Alain K."/>
            <person name="Jebbar M."/>
            <person name="Shadrin V."/>
            <person name="Kublanov I.V."/>
            <person name="Toshchakov S.V."/>
            <person name="Bonch-Osmolovskaya E.A."/>
        </authorList>
    </citation>
    <scope>NUCLEOTIDE SEQUENCE [LARGE SCALE GENOMIC DNA]</scope>
    <source>
        <strain evidence="4 5">SL50</strain>
    </source>
</reference>
<protein>
    <submittedName>
        <fullName evidence="4">Response regulator</fullName>
    </submittedName>
</protein>
<dbReference type="OrthoDB" id="9788090at2"/>
<dbReference type="Proteomes" id="UP000322876">
    <property type="component" value="Unassembled WGS sequence"/>
</dbReference>
<evidence type="ECO:0000313" key="4">
    <source>
        <dbReference type="EMBL" id="KAA0259240.1"/>
    </source>
</evidence>
<feature type="modified residue" description="4-aspartylphosphate" evidence="2">
    <location>
        <position position="52"/>
    </location>
</feature>
<evidence type="ECO:0000259" key="3">
    <source>
        <dbReference type="PROSITE" id="PS50110"/>
    </source>
</evidence>
<dbReference type="GO" id="GO:0000160">
    <property type="term" value="P:phosphorelay signal transduction system"/>
    <property type="evidence" value="ECO:0007669"/>
    <property type="project" value="InterPro"/>
</dbReference>
<organism evidence="4 5">
    <name type="scientific">Deferribacter autotrophicus</name>
    <dbReference type="NCBI Taxonomy" id="500465"/>
    <lineage>
        <taxon>Bacteria</taxon>
        <taxon>Pseudomonadati</taxon>
        <taxon>Deferribacterota</taxon>
        <taxon>Deferribacteres</taxon>
        <taxon>Deferribacterales</taxon>
        <taxon>Deferribacteraceae</taxon>
        <taxon>Deferribacter</taxon>
    </lineage>
</organism>
<sequence>MKTVLIVDDDPSIRLLLRDELCDLKLNVITAVDGEEALISFEENDIDLVILDLKMPKVEGDEVLKVIGEKSNVPVILYSANIDSYEGLDKLHGNVYFVEKSSNLDDLISRVKNVLNV</sequence>
<dbReference type="PROSITE" id="PS50110">
    <property type="entry name" value="RESPONSE_REGULATORY"/>
    <property type="match status" value="1"/>
</dbReference>
<evidence type="ECO:0000256" key="2">
    <source>
        <dbReference type="PROSITE-ProRule" id="PRU00169"/>
    </source>
</evidence>
<dbReference type="SUPFAM" id="SSF52172">
    <property type="entry name" value="CheY-like"/>
    <property type="match status" value="1"/>
</dbReference>
<feature type="domain" description="Response regulatory" evidence="3">
    <location>
        <begin position="3"/>
        <end position="115"/>
    </location>
</feature>
<dbReference type="Pfam" id="PF00072">
    <property type="entry name" value="Response_reg"/>
    <property type="match status" value="1"/>
</dbReference>
<proteinExistence type="predicted"/>
<comment type="caution">
    <text evidence="4">The sequence shown here is derived from an EMBL/GenBank/DDBJ whole genome shotgun (WGS) entry which is preliminary data.</text>
</comment>
<gene>
    <name evidence="4" type="ORF">FHQ18_01965</name>
</gene>
<dbReference type="Gene3D" id="3.40.50.2300">
    <property type="match status" value="1"/>
</dbReference>
<evidence type="ECO:0000256" key="1">
    <source>
        <dbReference type="ARBA" id="ARBA00022553"/>
    </source>
</evidence>
<dbReference type="InterPro" id="IPR011006">
    <property type="entry name" value="CheY-like_superfamily"/>
</dbReference>
<dbReference type="RefSeq" id="WP_149265495.1">
    <property type="nucleotide sequence ID" value="NZ_VFJB01000002.1"/>
</dbReference>
<evidence type="ECO:0000313" key="5">
    <source>
        <dbReference type="Proteomes" id="UP000322876"/>
    </source>
</evidence>
<dbReference type="SMART" id="SM00448">
    <property type="entry name" value="REC"/>
    <property type="match status" value="1"/>
</dbReference>
<keyword evidence="1 2" id="KW-0597">Phosphoprotein</keyword>
<name>A0A5A8F6K2_9BACT</name>
<accession>A0A5A8F6K2</accession>
<dbReference type="EMBL" id="VFJB01000002">
    <property type="protein sequence ID" value="KAA0259240.1"/>
    <property type="molecule type" value="Genomic_DNA"/>
</dbReference>
<dbReference type="PANTHER" id="PTHR44591:SF3">
    <property type="entry name" value="RESPONSE REGULATORY DOMAIN-CONTAINING PROTEIN"/>
    <property type="match status" value="1"/>
</dbReference>
<dbReference type="InterPro" id="IPR050595">
    <property type="entry name" value="Bact_response_regulator"/>
</dbReference>